<proteinExistence type="predicted"/>
<evidence type="ECO:0000313" key="2">
    <source>
        <dbReference type="Proteomes" id="UP000002613"/>
    </source>
</evidence>
<dbReference type="AlphaFoldDB" id="D3S3G8"/>
<accession>D3S3G8</accession>
<sequence>MDSLFKKKLDRLVEIIEEDDLPFKSKDFKLGLLYGYYWAFIELFFSRKPNEEEKRDFVKYIENLKFKA</sequence>
<protein>
    <submittedName>
        <fullName evidence="1">Uncharacterized protein</fullName>
    </submittedName>
</protein>
<dbReference type="HOGENOM" id="CLU_2783870_0_0_2"/>
<dbReference type="KEGG" id="fpl:Ferp_0630"/>
<organism evidence="1 2">
    <name type="scientific">Ferroglobus placidus (strain DSM 10642 / AEDII12DO)</name>
    <dbReference type="NCBI Taxonomy" id="589924"/>
    <lineage>
        <taxon>Archaea</taxon>
        <taxon>Methanobacteriati</taxon>
        <taxon>Methanobacteriota</taxon>
        <taxon>Archaeoglobi</taxon>
        <taxon>Archaeoglobales</taxon>
        <taxon>Archaeoglobaceae</taxon>
        <taxon>Ferroglobus</taxon>
    </lineage>
</organism>
<keyword evidence="2" id="KW-1185">Reference proteome</keyword>
<dbReference type="RefSeq" id="WP_012965147.1">
    <property type="nucleotide sequence ID" value="NC_013849.1"/>
</dbReference>
<reference evidence="1 2" key="2">
    <citation type="journal article" date="2011" name="Stand. Genomic Sci.">
        <title>Complete genome sequence of Ferroglobus placidus AEDII12DO.</title>
        <authorList>
            <person name="Anderson I."/>
            <person name="Risso C."/>
            <person name="Holmes D."/>
            <person name="Lucas S."/>
            <person name="Copeland A."/>
            <person name="Lapidus A."/>
            <person name="Cheng J.F."/>
            <person name="Bruce D."/>
            <person name="Goodwin L."/>
            <person name="Pitluck S."/>
            <person name="Saunders E."/>
            <person name="Brettin T."/>
            <person name="Detter J.C."/>
            <person name="Han C."/>
            <person name="Tapia R."/>
            <person name="Larimer F."/>
            <person name="Land M."/>
            <person name="Hauser L."/>
            <person name="Woyke T."/>
            <person name="Lovley D."/>
            <person name="Kyrpides N."/>
            <person name="Ivanova N."/>
        </authorList>
    </citation>
    <scope>NUCLEOTIDE SEQUENCE [LARGE SCALE GENOMIC DNA]</scope>
    <source>
        <strain evidence="2">DSM 10642 / AEDII12DO</strain>
    </source>
</reference>
<evidence type="ECO:0000313" key="1">
    <source>
        <dbReference type="EMBL" id="ADC64801.1"/>
    </source>
</evidence>
<gene>
    <name evidence="1" type="ordered locus">Ferp_0630</name>
</gene>
<dbReference type="PaxDb" id="589924-Ferp_0630"/>
<dbReference type="GeneID" id="8778133"/>
<dbReference type="Proteomes" id="UP000002613">
    <property type="component" value="Chromosome"/>
</dbReference>
<name>D3S3G8_FERPA</name>
<dbReference type="STRING" id="589924.Ferp_0630"/>
<reference evidence="2" key="1">
    <citation type="submission" date="2010-02" db="EMBL/GenBank/DDBJ databases">
        <title>Complete sequence of Ferroglobus placidus DSM 10642.</title>
        <authorList>
            <consortium name="US DOE Joint Genome Institute"/>
            <person name="Lucas S."/>
            <person name="Copeland A."/>
            <person name="Lapidus A."/>
            <person name="Cheng J.-F."/>
            <person name="Bruce D."/>
            <person name="Goodwin L."/>
            <person name="Pitluck S."/>
            <person name="Saunders E."/>
            <person name="Brettin T."/>
            <person name="Detter J.C."/>
            <person name="Han C."/>
            <person name="Tapia R."/>
            <person name="Larimer F."/>
            <person name="Land M."/>
            <person name="Hauser L."/>
            <person name="Kyrpides N."/>
            <person name="Ivanova N."/>
            <person name="Holmes D."/>
            <person name="Lovley D."/>
            <person name="Kyrpides N."/>
            <person name="Anderson I.J."/>
            <person name="Woyke T."/>
        </authorList>
    </citation>
    <scope>NUCLEOTIDE SEQUENCE [LARGE SCALE GENOMIC DNA]</scope>
    <source>
        <strain evidence="2">DSM 10642 / AEDII12DO</strain>
    </source>
</reference>
<dbReference type="EMBL" id="CP001899">
    <property type="protein sequence ID" value="ADC64801.1"/>
    <property type="molecule type" value="Genomic_DNA"/>
</dbReference>